<evidence type="ECO:0000259" key="9">
    <source>
        <dbReference type="Pfam" id="PF04324"/>
    </source>
</evidence>
<dbReference type="eggNOG" id="COG1251">
    <property type="taxonomic scope" value="Bacteria"/>
</dbReference>
<organism evidence="10 11">
    <name type="scientific">Clostridium baratii str. Sullivan</name>
    <dbReference type="NCBI Taxonomy" id="1415775"/>
    <lineage>
        <taxon>Bacteria</taxon>
        <taxon>Bacillati</taxon>
        <taxon>Bacillota</taxon>
        <taxon>Clostridia</taxon>
        <taxon>Eubacteriales</taxon>
        <taxon>Clostridiaceae</taxon>
        <taxon>Clostridium</taxon>
    </lineage>
</organism>
<dbReference type="RefSeq" id="WP_039312487.1">
    <property type="nucleotide sequence ID" value="NZ_CP006905.1"/>
</dbReference>
<reference evidence="10 11" key="1">
    <citation type="journal article" date="2015" name="Infect. Genet. Evol.">
        <title>Genomic sequences of six botulinum neurotoxin-producing strains representing three clostridial species illustrate the mobility and diversity of botulinum neurotoxin genes.</title>
        <authorList>
            <person name="Smith T.J."/>
            <person name="Hill K.K."/>
            <person name="Xie G."/>
            <person name="Foley B.T."/>
            <person name="Williamson C.H."/>
            <person name="Foster J.T."/>
            <person name="Johnson S.L."/>
            <person name="Chertkov O."/>
            <person name="Teshima H."/>
            <person name="Gibbons H.S."/>
            <person name="Johnsky L.A."/>
            <person name="Karavis M.A."/>
            <person name="Smith L.A."/>
        </authorList>
    </citation>
    <scope>NUCLEOTIDE SEQUENCE [LARGE SCALE GENOMIC DNA]</scope>
    <source>
        <strain evidence="10">Sullivan</strain>
    </source>
</reference>
<dbReference type="AlphaFoldDB" id="A0A0A7FZQ9"/>
<comment type="similarity">
    <text evidence="8">Belongs to the Bfd family.</text>
</comment>
<evidence type="ECO:0000256" key="3">
    <source>
        <dbReference type="ARBA" id="ARBA00022723"/>
    </source>
</evidence>
<dbReference type="OrthoDB" id="1629586at2"/>
<evidence type="ECO:0000313" key="10">
    <source>
        <dbReference type="EMBL" id="AIY85103.1"/>
    </source>
</evidence>
<evidence type="ECO:0000256" key="4">
    <source>
        <dbReference type="ARBA" id="ARBA00022982"/>
    </source>
</evidence>
<keyword evidence="5" id="KW-0408">Iron</keyword>
<keyword evidence="6" id="KW-0411">Iron-sulfur</keyword>
<dbReference type="Pfam" id="PF04324">
    <property type="entry name" value="Fer2_BFD"/>
    <property type="match status" value="1"/>
</dbReference>
<dbReference type="PANTHER" id="PTHR37424">
    <property type="entry name" value="BACTERIOFERRITIN-ASSOCIATED FERREDOXIN"/>
    <property type="match status" value="1"/>
</dbReference>
<dbReference type="GeneID" id="60851715"/>
<keyword evidence="1" id="KW-0813">Transport</keyword>
<dbReference type="EMBL" id="CP006905">
    <property type="protein sequence ID" value="AIY85103.1"/>
    <property type="molecule type" value="Genomic_DNA"/>
</dbReference>
<evidence type="ECO:0000256" key="1">
    <source>
        <dbReference type="ARBA" id="ARBA00022448"/>
    </source>
</evidence>
<dbReference type="InterPro" id="IPR041854">
    <property type="entry name" value="BFD-like_2Fe2S-bd_dom_sf"/>
</dbReference>
<dbReference type="KEGG" id="cbv:U729_1196"/>
<evidence type="ECO:0000256" key="8">
    <source>
        <dbReference type="ARBA" id="ARBA00046332"/>
    </source>
</evidence>
<dbReference type="GO" id="GO:0046872">
    <property type="term" value="F:metal ion binding"/>
    <property type="evidence" value="ECO:0007669"/>
    <property type="project" value="UniProtKB-KW"/>
</dbReference>
<keyword evidence="2" id="KW-0001">2Fe-2S</keyword>
<dbReference type="PANTHER" id="PTHR37424:SF1">
    <property type="entry name" value="BACTERIOFERRITIN-ASSOCIATED FERREDOXIN"/>
    <property type="match status" value="1"/>
</dbReference>
<keyword evidence="11" id="KW-1185">Reference proteome</keyword>
<dbReference type="GO" id="GO:0051537">
    <property type="term" value="F:2 iron, 2 sulfur cluster binding"/>
    <property type="evidence" value="ECO:0007669"/>
    <property type="project" value="UniProtKB-KW"/>
</dbReference>
<evidence type="ECO:0000256" key="2">
    <source>
        <dbReference type="ARBA" id="ARBA00022714"/>
    </source>
</evidence>
<dbReference type="Gene3D" id="1.10.10.1100">
    <property type="entry name" value="BFD-like [2Fe-2S]-binding domain"/>
    <property type="match status" value="1"/>
</dbReference>
<keyword evidence="4" id="KW-0249">Electron transport</keyword>
<dbReference type="Proteomes" id="UP000030635">
    <property type="component" value="Chromosome"/>
</dbReference>
<dbReference type="InterPro" id="IPR007419">
    <property type="entry name" value="BFD-like_2Fe2S-bd_dom"/>
</dbReference>
<evidence type="ECO:0000256" key="5">
    <source>
        <dbReference type="ARBA" id="ARBA00023004"/>
    </source>
</evidence>
<dbReference type="STRING" id="1561.NPD11_1806"/>
<name>A0A0A7FZQ9_9CLOT</name>
<keyword evidence="3" id="KW-0479">Metal-binding</keyword>
<protein>
    <recommendedName>
        <fullName evidence="7">Bacterioferritin-associated ferredoxin</fullName>
    </recommendedName>
</protein>
<evidence type="ECO:0000256" key="6">
    <source>
        <dbReference type="ARBA" id="ARBA00023014"/>
    </source>
</evidence>
<dbReference type="InterPro" id="IPR052371">
    <property type="entry name" value="BFD-associated_ferredoxin"/>
</dbReference>
<dbReference type="HOGENOM" id="CLU_159205_4_0_9"/>
<proteinExistence type="inferred from homology"/>
<sequence length="75" mass="8271">MENNNVNPEIMDKLTKVCICKAISRAKIKDAIRDGARTMDEVKKATGAGTGCCGGSRCVFKIQQLIEQYNNGEYK</sequence>
<gene>
    <name evidence="10" type="ORF">U729_1196</name>
</gene>
<evidence type="ECO:0000313" key="11">
    <source>
        <dbReference type="Proteomes" id="UP000030635"/>
    </source>
</evidence>
<evidence type="ECO:0000256" key="7">
    <source>
        <dbReference type="ARBA" id="ARBA00039386"/>
    </source>
</evidence>
<accession>A0A0A7FZQ9</accession>
<feature type="domain" description="BFD-like [2Fe-2S]-binding" evidence="9">
    <location>
        <begin position="17"/>
        <end position="67"/>
    </location>
</feature>